<evidence type="ECO:0000256" key="1">
    <source>
        <dbReference type="SAM" id="MobiDB-lite"/>
    </source>
</evidence>
<feature type="compositionally biased region" description="Basic residues" evidence="1">
    <location>
        <begin position="115"/>
        <end position="130"/>
    </location>
</feature>
<feature type="compositionally biased region" description="Basic residues" evidence="1">
    <location>
        <begin position="90"/>
        <end position="100"/>
    </location>
</feature>
<dbReference type="EMBL" id="UYJE01005602">
    <property type="protein sequence ID" value="VDI38508.1"/>
    <property type="molecule type" value="Genomic_DNA"/>
</dbReference>
<name>A0A8B6ETW0_MYTGA</name>
<gene>
    <name evidence="2" type="ORF">MGAL_10B019805</name>
</gene>
<feature type="region of interest" description="Disordered" evidence="1">
    <location>
        <begin position="76"/>
        <end position="142"/>
    </location>
</feature>
<evidence type="ECO:0000313" key="3">
    <source>
        <dbReference type="Proteomes" id="UP000596742"/>
    </source>
</evidence>
<evidence type="ECO:0000313" key="2">
    <source>
        <dbReference type="EMBL" id="VDI38508.1"/>
    </source>
</evidence>
<dbReference type="Proteomes" id="UP000596742">
    <property type="component" value="Unassembled WGS sequence"/>
</dbReference>
<reference evidence="2" key="1">
    <citation type="submission" date="2018-11" db="EMBL/GenBank/DDBJ databases">
        <authorList>
            <person name="Alioto T."/>
            <person name="Alioto T."/>
        </authorList>
    </citation>
    <scope>NUCLEOTIDE SEQUENCE</scope>
</reference>
<keyword evidence="3" id="KW-1185">Reference proteome</keyword>
<feature type="compositionally biased region" description="Low complexity" evidence="1">
    <location>
        <begin position="131"/>
        <end position="142"/>
    </location>
</feature>
<dbReference type="AlphaFoldDB" id="A0A8B6ETW0"/>
<accession>A0A8B6ETW0</accession>
<protein>
    <submittedName>
        <fullName evidence="2">Uncharacterized protein</fullName>
    </submittedName>
</protein>
<organism evidence="2 3">
    <name type="scientific">Mytilus galloprovincialis</name>
    <name type="common">Mediterranean mussel</name>
    <dbReference type="NCBI Taxonomy" id="29158"/>
    <lineage>
        <taxon>Eukaryota</taxon>
        <taxon>Metazoa</taxon>
        <taxon>Spiralia</taxon>
        <taxon>Lophotrochozoa</taxon>
        <taxon>Mollusca</taxon>
        <taxon>Bivalvia</taxon>
        <taxon>Autobranchia</taxon>
        <taxon>Pteriomorphia</taxon>
        <taxon>Mytilida</taxon>
        <taxon>Mytiloidea</taxon>
        <taxon>Mytilidae</taxon>
        <taxon>Mytilinae</taxon>
        <taxon>Mytilus</taxon>
    </lineage>
</organism>
<comment type="caution">
    <text evidence="2">The sequence shown here is derived from an EMBL/GenBank/DDBJ whole genome shotgun (WGS) entry which is preliminary data.</text>
</comment>
<sequence length="142" mass="16248">MELNNSQYVLDPRTWIMYYENLANDKHHNSYLNNSYRRTIQSGGSLTNSAASFMEPITLPQSKPHAQSPIKLVTHAQQQVENAKSEISRAVKKIKRKRGKLQNSNRKSHRGEQKKTKKTKKGGRKNKTNSKKGSVQSVKKKD</sequence>
<proteinExistence type="predicted"/>